<gene>
    <name evidence="4" type="ORF">A8135_05140</name>
    <name evidence="3" type="ORF">Ljam_2712</name>
</gene>
<evidence type="ECO:0000313" key="3">
    <source>
        <dbReference type="EMBL" id="KTD08517.1"/>
    </source>
</evidence>
<proteinExistence type="predicted"/>
<evidence type="ECO:0000313" key="4">
    <source>
        <dbReference type="EMBL" id="OCH97020.1"/>
    </source>
</evidence>
<dbReference type="EMBL" id="LYOZ01000052">
    <property type="protein sequence ID" value="OCH97020.1"/>
    <property type="molecule type" value="Genomic_DNA"/>
</dbReference>
<evidence type="ECO:0000256" key="1">
    <source>
        <dbReference type="SAM" id="Coils"/>
    </source>
</evidence>
<dbReference type="AlphaFoldDB" id="A0A0W0UL27"/>
<dbReference type="Proteomes" id="UP000093336">
    <property type="component" value="Unassembled WGS sequence"/>
</dbReference>
<dbReference type="InterPro" id="IPR041234">
    <property type="entry name" value="RavJ-like_C"/>
</dbReference>
<sequence length="411" mass="48060">MPLLSKIDITGCRTAIAEKVSLLIDPVLNEIPDDPVFVHYLHPEKCTTRLFSKTQIQLLKQQVEMNRKILDELREDKTGICVALKYAENLSQSEQRYKAFLLKMSDLTREKIMSILEELYKMALHANSRQAYIHVLLKLQRFLYKDIDVYFREFQTLVAAEKDAKETSIKLWNFFNIMFLKQTEICATKHKQLTSDGAALTRNQIFCPYTRKRIQVAESLKTRNQADNFLAIFIALSQLAGLKDAEIQNFLSKQPSNYLEQANKTLMQYLRFPIGFYFSARQQQFLAEAGVRSITQQLNYRHLWSEGKKLRENTLSVLIDYNKQDWQSPSFGLFITGHWRRHHFWPVNEAIQCLKKGEEMLAVLTRLKEKIQHHSRYNREGSLVNRLEFIENKLFIKEKTPAADSSLVLSP</sequence>
<keyword evidence="1" id="KW-0175">Coiled coil</keyword>
<dbReference type="Pfam" id="PF18493">
    <property type="entry name" value="DUF5617"/>
    <property type="match status" value="1"/>
</dbReference>
<dbReference type="STRING" id="455.Ljam_2712"/>
<accession>A0A0W0UL27</accession>
<comment type="caution">
    <text evidence="3">The sequence shown here is derived from an EMBL/GenBank/DDBJ whole genome shotgun (WGS) entry which is preliminary data.</text>
</comment>
<dbReference type="EMBL" id="LNYG01000013">
    <property type="protein sequence ID" value="KTD08517.1"/>
    <property type="molecule type" value="Genomic_DNA"/>
</dbReference>
<dbReference type="PATRIC" id="fig|455.5.peg.2851"/>
<dbReference type="OrthoDB" id="5654066at2"/>
<evidence type="ECO:0000259" key="2">
    <source>
        <dbReference type="Pfam" id="PF18493"/>
    </source>
</evidence>
<feature type="coiled-coil region" evidence="1">
    <location>
        <begin position="56"/>
        <end position="110"/>
    </location>
</feature>
<keyword evidence="6" id="KW-1185">Reference proteome</keyword>
<protein>
    <recommendedName>
        <fullName evidence="2">RavJ-like C-terminal domain-containing protein</fullName>
    </recommendedName>
</protein>
<feature type="domain" description="RavJ-like C-terminal" evidence="2">
    <location>
        <begin position="299"/>
        <end position="391"/>
    </location>
</feature>
<dbReference type="RefSeq" id="WP_058450531.1">
    <property type="nucleotide sequence ID" value="NZ_CAAAJF010000001.1"/>
</dbReference>
<name>A0A0W0UL27_9GAMM</name>
<reference evidence="3 5" key="1">
    <citation type="submission" date="2015-11" db="EMBL/GenBank/DDBJ databases">
        <title>Genomic analysis of 38 Legionella species identifies large and diverse effector repertoires.</title>
        <authorList>
            <person name="Burstein D."/>
            <person name="Amaro F."/>
            <person name="Zusman T."/>
            <person name="Lifshitz Z."/>
            <person name="Cohen O."/>
            <person name="Gilbert J.A."/>
            <person name="Pupko T."/>
            <person name="Shuman H.A."/>
            <person name="Segal G."/>
        </authorList>
    </citation>
    <scope>NUCLEOTIDE SEQUENCE [LARGE SCALE GENOMIC DNA]</scope>
    <source>
        <strain evidence="3 5">JA-26-G1-E2</strain>
    </source>
</reference>
<evidence type="ECO:0000313" key="6">
    <source>
        <dbReference type="Proteomes" id="UP000093336"/>
    </source>
</evidence>
<organism evidence="3 5">
    <name type="scientific">Legionella jamestowniensis</name>
    <dbReference type="NCBI Taxonomy" id="455"/>
    <lineage>
        <taxon>Bacteria</taxon>
        <taxon>Pseudomonadati</taxon>
        <taxon>Pseudomonadota</taxon>
        <taxon>Gammaproteobacteria</taxon>
        <taxon>Legionellales</taxon>
        <taxon>Legionellaceae</taxon>
        <taxon>Legionella</taxon>
    </lineage>
</organism>
<dbReference type="Proteomes" id="UP000054715">
    <property type="component" value="Unassembled WGS sequence"/>
</dbReference>
<evidence type="ECO:0000313" key="5">
    <source>
        <dbReference type="Proteomes" id="UP000054715"/>
    </source>
</evidence>
<reference evidence="4 6" key="2">
    <citation type="submission" date="2016-05" db="EMBL/GenBank/DDBJ databases">
        <authorList>
            <person name="Prochazka B."/>
            <person name="Indra A."/>
            <person name="Hasenberger P."/>
            <person name="Blaschitz M."/>
            <person name="Wagner L."/>
            <person name="Wewalka G."/>
            <person name="Sorschag S."/>
            <person name="Schmid D."/>
            <person name="Ruppitsch W."/>
        </authorList>
    </citation>
    <scope>NUCLEOTIDE SEQUENCE [LARGE SCALE GENOMIC DNA]</scope>
    <source>
        <strain evidence="4 6">974010_12</strain>
    </source>
</reference>